<evidence type="ECO:0000313" key="3">
    <source>
        <dbReference type="Proteomes" id="UP000028488"/>
    </source>
</evidence>
<dbReference type="AlphaFoldDB" id="A0A076EPP0"/>
<dbReference type="Proteomes" id="UP000028488">
    <property type="component" value="Chromosome"/>
</dbReference>
<name>A0A076EPP0_RHOOP</name>
<dbReference type="Gene3D" id="3.10.180.10">
    <property type="entry name" value="2,3-Dihydroxybiphenyl 1,2-Dioxygenase, domain 1"/>
    <property type="match status" value="1"/>
</dbReference>
<organism evidence="2 3">
    <name type="scientific">Rhodococcus opacus</name>
    <name type="common">Nocardia opaca</name>
    <dbReference type="NCBI Taxonomy" id="37919"/>
    <lineage>
        <taxon>Bacteria</taxon>
        <taxon>Bacillati</taxon>
        <taxon>Actinomycetota</taxon>
        <taxon>Actinomycetes</taxon>
        <taxon>Mycobacteriales</taxon>
        <taxon>Nocardiaceae</taxon>
        <taxon>Rhodococcus</taxon>
    </lineage>
</organism>
<evidence type="ECO:0000313" key="2">
    <source>
        <dbReference type="EMBL" id="AII07866.1"/>
    </source>
</evidence>
<dbReference type="CDD" id="cd06587">
    <property type="entry name" value="VOC"/>
    <property type="match status" value="1"/>
</dbReference>
<sequence length="131" mass="14590">MLILGTTVIGARDIGRATRFWTEALGLTALPPVGDNDFTNLTLPDGRPLLAIQQSEHDAEPEPRLHLDLHARDSADQAAEIERLVGLGARRVPWDRYPEDSDFVVLEDTEGNRFCVIDNARAPEQCRLEMS</sequence>
<dbReference type="Pfam" id="PF18029">
    <property type="entry name" value="Glyoxalase_6"/>
    <property type="match status" value="1"/>
</dbReference>
<dbReference type="SUPFAM" id="SSF54593">
    <property type="entry name" value="Glyoxalase/Bleomycin resistance protein/Dihydroxybiphenyl dioxygenase"/>
    <property type="match status" value="1"/>
</dbReference>
<evidence type="ECO:0000259" key="1">
    <source>
        <dbReference type="PROSITE" id="PS51819"/>
    </source>
</evidence>
<dbReference type="EMBL" id="CP008947">
    <property type="protein sequence ID" value="AII07866.1"/>
    <property type="molecule type" value="Genomic_DNA"/>
</dbReference>
<dbReference type="PROSITE" id="PS51819">
    <property type="entry name" value="VOC"/>
    <property type="match status" value="1"/>
</dbReference>
<dbReference type="PANTHER" id="PTHR35908">
    <property type="entry name" value="HYPOTHETICAL FUSION PROTEIN"/>
    <property type="match status" value="1"/>
</dbReference>
<gene>
    <name evidence="2" type="ORF">EP51_25800</name>
</gene>
<feature type="domain" description="VOC" evidence="1">
    <location>
        <begin position="3"/>
        <end position="119"/>
    </location>
</feature>
<dbReference type="InterPro" id="IPR029068">
    <property type="entry name" value="Glyas_Bleomycin-R_OHBP_Dase"/>
</dbReference>
<dbReference type="eggNOG" id="COG0346">
    <property type="taxonomic scope" value="Bacteria"/>
</dbReference>
<proteinExistence type="predicted"/>
<dbReference type="PANTHER" id="PTHR35908:SF1">
    <property type="entry name" value="CONSERVED PROTEIN"/>
    <property type="match status" value="1"/>
</dbReference>
<dbReference type="RefSeq" id="WP_128640755.1">
    <property type="nucleotide sequence ID" value="NZ_CP008947.1"/>
</dbReference>
<accession>A0A076EPP0</accession>
<reference evidence="2 3" key="1">
    <citation type="submission" date="2014-07" db="EMBL/GenBank/DDBJ databases">
        <title>Genome Sequence of Rhodococcus opacus Strain R7, a Biodegrader of Mono- and Polycyclic Aromatic Hydrocarbons.</title>
        <authorList>
            <person name="Di Gennaro P."/>
            <person name="Zampolli J."/>
            <person name="Presti I."/>
            <person name="Cappelletti M."/>
            <person name="D'Ursi P."/>
            <person name="Orro A."/>
            <person name="Mezzelani A."/>
            <person name="Milanesi L."/>
        </authorList>
    </citation>
    <scope>NUCLEOTIDE SEQUENCE [LARGE SCALE GENOMIC DNA]</scope>
    <source>
        <strain evidence="2 3">R7</strain>
    </source>
</reference>
<protein>
    <submittedName>
        <fullName evidence="2">Glyoxalase</fullName>
    </submittedName>
</protein>
<dbReference type="InterPro" id="IPR037523">
    <property type="entry name" value="VOC_core"/>
</dbReference>
<dbReference type="InterPro" id="IPR041581">
    <property type="entry name" value="Glyoxalase_6"/>
</dbReference>